<evidence type="ECO:0000256" key="1">
    <source>
        <dbReference type="SAM" id="Phobius"/>
    </source>
</evidence>
<dbReference type="PANTHER" id="PTHR39198">
    <property type="entry name" value="HYPOTHETICAL MEMBRANE PROTEIN, CONSERVED"/>
    <property type="match status" value="1"/>
</dbReference>
<sequence>MNFLKHAMFAITLILISMTAMAVTTPEIEGVPDITIPMNAEPLVKFVDLRDYARDDFSSAGNLFYRIQNESNVNLVDCFIEDDYYVSCEAPKRGVLGTNTITVQAVNSKGTADSDEFNVKVFSDALPEDVIFSVDRDKVVIEPNDSINVVLTIENQFPERKCFELYSELDNNERDDIRATPAKDSFCLNGNERTSLSMTITSFDDARVDLYDVDVILDYGQGSRELSVDVEIVDLEEPLELFRTSDYYVCRTPYTQEIGIRLENNSSRYQEISLNAEHELLLPEFEYFVTRLAANAYDEMVMRIHVNQTTALTDYTIPVFIRSENYFVERDIKIRLIDCEDNAFDLDVTPNEQRIERGDREFYTVILTSVDDEAQDVRLSVDSDLPTSLERYDVYLPAYGEVKLDLEVRARESDDDGTHRIKVTAWNSKETEEETVKAIVESEHILEMIIENNDFDARICSATSGQVFEARILNKGDFDETVTLTLAYVPESVQAVLSEDEIDIEAGGEKIVYVFINPSFGTPLGNYTLTLIAESDNDELREQLRFKVVEAEQNAIEGVIEITSYPREVVLVPGEEKLLSFTIKNSLSGRMDNVRLRFFGANNGVTVFPMSLGSLEGGESITVNRKIKASESVSEKVYDSVIEVRADGYVTTVPMRIKITETPEEEIDEEAGLLAGFAVLGGGEIILGGVIIIILLLAIIVVLSLLNSNESKGAEYLTENRGA</sequence>
<evidence type="ECO:0000313" key="3">
    <source>
        <dbReference type="Proteomes" id="UP000226712"/>
    </source>
</evidence>
<keyword evidence="1" id="KW-0472">Membrane</keyword>
<evidence type="ECO:0000313" key="2">
    <source>
        <dbReference type="EMBL" id="MAG18413.1"/>
    </source>
</evidence>
<dbReference type="PANTHER" id="PTHR39198:SF1">
    <property type="entry name" value="ALPHA-GALACTOSIDASE NEW3 DOMAIN-CONTAINING PROTEIN"/>
    <property type="match status" value="1"/>
</dbReference>
<proteinExistence type="predicted"/>
<reference evidence="3" key="1">
    <citation type="submission" date="2017-09" db="EMBL/GenBank/DDBJ databases">
        <title>The Reconstruction of 2,631 Draft Metagenome-Assembled Genomes from the Global Oceans.</title>
        <authorList>
            <person name="Tully B.J."/>
            <person name="Graham E.D."/>
            <person name="Heidelberg J.F."/>
        </authorList>
    </citation>
    <scope>NUCLEOTIDE SEQUENCE [LARGE SCALE GENOMIC DNA]</scope>
</reference>
<dbReference type="AlphaFoldDB" id="A0A2D6LQC0"/>
<dbReference type="Proteomes" id="UP000226712">
    <property type="component" value="Unassembled WGS sequence"/>
</dbReference>
<keyword evidence="1" id="KW-1133">Transmembrane helix</keyword>
<dbReference type="EMBL" id="NZBD01000016">
    <property type="protein sequence ID" value="MAG18413.1"/>
    <property type="molecule type" value="Genomic_DNA"/>
</dbReference>
<accession>A0A2D6LQC0</accession>
<name>A0A2D6LQC0_9ARCH</name>
<protein>
    <submittedName>
        <fullName evidence="2">Uncharacterized protein</fullName>
    </submittedName>
</protein>
<organism evidence="2 3">
    <name type="scientific">Candidatus Iainarchaeum sp</name>
    <dbReference type="NCBI Taxonomy" id="3101447"/>
    <lineage>
        <taxon>Archaea</taxon>
        <taxon>Candidatus Iainarchaeota</taxon>
        <taxon>Candidatus Iainarchaeia</taxon>
        <taxon>Candidatus Iainarchaeales</taxon>
        <taxon>Candidatus Iainarchaeaceae</taxon>
        <taxon>Candidatus Iainarchaeum</taxon>
    </lineage>
</organism>
<keyword evidence="1" id="KW-0812">Transmembrane</keyword>
<feature type="transmembrane region" description="Helical" evidence="1">
    <location>
        <begin position="685"/>
        <end position="706"/>
    </location>
</feature>
<comment type="caution">
    <text evidence="2">The sequence shown here is derived from an EMBL/GenBank/DDBJ whole genome shotgun (WGS) entry which is preliminary data.</text>
</comment>
<gene>
    <name evidence="2" type="ORF">CL944_02985</name>
</gene>